<dbReference type="Proteomes" id="UP001457282">
    <property type="component" value="Unassembled WGS sequence"/>
</dbReference>
<evidence type="ECO:0000313" key="2">
    <source>
        <dbReference type="EMBL" id="KAK9949425.1"/>
    </source>
</evidence>
<evidence type="ECO:0000313" key="3">
    <source>
        <dbReference type="Proteomes" id="UP001457282"/>
    </source>
</evidence>
<organism evidence="2 3">
    <name type="scientific">Rubus argutus</name>
    <name type="common">Southern blackberry</name>
    <dbReference type="NCBI Taxonomy" id="59490"/>
    <lineage>
        <taxon>Eukaryota</taxon>
        <taxon>Viridiplantae</taxon>
        <taxon>Streptophyta</taxon>
        <taxon>Embryophyta</taxon>
        <taxon>Tracheophyta</taxon>
        <taxon>Spermatophyta</taxon>
        <taxon>Magnoliopsida</taxon>
        <taxon>eudicotyledons</taxon>
        <taxon>Gunneridae</taxon>
        <taxon>Pentapetalae</taxon>
        <taxon>rosids</taxon>
        <taxon>fabids</taxon>
        <taxon>Rosales</taxon>
        <taxon>Rosaceae</taxon>
        <taxon>Rosoideae</taxon>
        <taxon>Rosoideae incertae sedis</taxon>
        <taxon>Rubus</taxon>
    </lineage>
</organism>
<reference evidence="2 3" key="1">
    <citation type="journal article" date="2023" name="G3 (Bethesda)">
        <title>A chromosome-length genome assembly and annotation of blackberry (Rubus argutus, cv. 'Hillquist').</title>
        <authorList>
            <person name="Bruna T."/>
            <person name="Aryal R."/>
            <person name="Dudchenko O."/>
            <person name="Sargent D.J."/>
            <person name="Mead D."/>
            <person name="Buti M."/>
            <person name="Cavallini A."/>
            <person name="Hytonen T."/>
            <person name="Andres J."/>
            <person name="Pham M."/>
            <person name="Weisz D."/>
            <person name="Mascagni F."/>
            <person name="Usai G."/>
            <person name="Natali L."/>
            <person name="Bassil N."/>
            <person name="Fernandez G.E."/>
            <person name="Lomsadze A."/>
            <person name="Armour M."/>
            <person name="Olukolu B."/>
            <person name="Poorten T."/>
            <person name="Britton C."/>
            <person name="Davik J."/>
            <person name="Ashrafi H."/>
            <person name="Aiden E.L."/>
            <person name="Borodovsky M."/>
            <person name="Worthington M."/>
        </authorList>
    </citation>
    <scope>NUCLEOTIDE SEQUENCE [LARGE SCALE GENOMIC DNA]</scope>
    <source>
        <strain evidence="2">PI 553951</strain>
    </source>
</reference>
<keyword evidence="3" id="KW-1185">Reference proteome</keyword>
<sequence>MYDEKQVERLMIVGLWCAHPYEHERPSIRQAIQYLNFDAKLPNLPAKIPSRVYHESTPSSVSPYEPLSPTSLQEGR</sequence>
<protein>
    <submittedName>
        <fullName evidence="2">Uncharacterized protein</fullName>
    </submittedName>
</protein>
<comment type="caution">
    <text evidence="2">The sequence shown here is derived from an EMBL/GenBank/DDBJ whole genome shotgun (WGS) entry which is preliminary data.</text>
</comment>
<name>A0AAW1YL38_RUBAR</name>
<feature type="compositionally biased region" description="Polar residues" evidence="1">
    <location>
        <begin position="56"/>
        <end position="76"/>
    </location>
</feature>
<gene>
    <name evidence="2" type="ORF">M0R45_004947</name>
</gene>
<proteinExistence type="predicted"/>
<dbReference type="AlphaFoldDB" id="A0AAW1YL38"/>
<evidence type="ECO:0000256" key="1">
    <source>
        <dbReference type="SAM" id="MobiDB-lite"/>
    </source>
</evidence>
<accession>A0AAW1YL38</accession>
<dbReference type="EMBL" id="JBEDUW010000001">
    <property type="protein sequence ID" value="KAK9949425.1"/>
    <property type="molecule type" value="Genomic_DNA"/>
</dbReference>
<feature type="region of interest" description="Disordered" evidence="1">
    <location>
        <begin position="52"/>
        <end position="76"/>
    </location>
</feature>